<keyword evidence="2" id="KW-1185">Reference proteome</keyword>
<evidence type="ECO:0000313" key="1">
    <source>
        <dbReference type="EMBL" id="MFD2704649.1"/>
    </source>
</evidence>
<proteinExistence type="predicted"/>
<name>A0ABW5SY07_9BACI</name>
<organism evidence="1 2">
    <name type="scientific">Salibacterium lacus</name>
    <dbReference type="NCBI Taxonomy" id="1898109"/>
    <lineage>
        <taxon>Bacteria</taxon>
        <taxon>Bacillati</taxon>
        <taxon>Bacillota</taxon>
        <taxon>Bacilli</taxon>
        <taxon>Bacillales</taxon>
        <taxon>Bacillaceae</taxon>
    </lineage>
</organism>
<dbReference type="RefSeq" id="WP_380711926.1">
    <property type="nucleotide sequence ID" value="NZ_JBHUML010000002.1"/>
</dbReference>
<sequence length="175" mass="19317">MAHNERESNGSRNYAKGDIIATTGGGLAQCICEDNEMAVFAPTVPHGDEERGYYTEFTGMFALANAPELADTTKGTDITAQVDMAEMIRGLKAIQREAKAATQALREAEAADWTQHETVVRWNDEPDYTYMTWAQNGDEVDDIQSVQVADVLRKAKTADLQAEINDRAAWGEKIE</sequence>
<protein>
    <recommendedName>
        <fullName evidence="3">Tail fiber domain-containing protein</fullName>
    </recommendedName>
</protein>
<evidence type="ECO:0008006" key="3">
    <source>
        <dbReference type="Google" id="ProtNLM"/>
    </source>
</evidence>
<gene>
    <name evidence="1" type="ORF">ACFSUB_04165</name>
</gene>
<dbReference type="Proteomes" id="UP001597520">
    <property type="component" value="Unassembled WGS sequence"/>
</dbReference>
<accession>A0ABW5SY07</accession>
<comment type="caution">
    <text evidence="1">The sequence shown here is derived from an EMBL/GenBank/DDBJ whole genome shotgun (WGS) entry which is preliminary data.</text>
</comment>
<reference evidence="2" key="1">
    <citation type="journal article" date="2019" name="Int. J. Syst. Evol. Microbiol.">
        <title>The Global Catalogue of Microorganisms (GCM) 10K type strain sequencing project: providing services to taxonomists for standard genome sequencing and annotation.</title>
        <authorList>
            <consortium name="The Broad Institute Genomics Platform"/>
            <consortium name="The Broad Institute Genome Sequencing Center for Infectious Disease"/>
            <person name="Wu L."/>
            <person name="Ma J."/>
        </authorList>
    </citation>
    <scope>NUCLEOTIDE SEQUENCE [LARGE SCALE GENOMIC DNA]</scope>
    <source>
        <strain evidence="2">KCTC 33792</strain>
    </source>
</reference>
<dbReference type="EMBL" id="JBHUML010000002">
    <property type="protein sequence ID" value="MFD2704649.1"/>
    <property type="molecule type" value="Genomic_DNA"/>
</dbReference>
<evidence type="ECO:0000313" key="2">
    <source>
        <dbReference type="Proteomes" id="UP001597520"/>
    </source>
</evidence>